<accession>A0A914W8G2</accession>
<keyword evidence="2" id="KW-1185">Reference proteome</keyword>
<protein>
    <submittedName>
        <fullName evidence="3">TIL domain-containing protein</fullName>
    </submittedName>
</protein>
<name>A0A914W8G2_9BILA</name>
<evidence type="ECO:0000313" key="2">
    <source>
        <dbReference type="Proteomes" id="UP000887566"/>
    </source>
</evidence>
<dbReference type="AlphaFoldDB" id="A0A914W8G2"/>
<dbReference type="WBParaSite" id="PSAMB.scaffold3408size18390.g21341.t1">
    <property type="protein sequence ID" value="PSAMB.scaffold3408size18390.g21341.t1"/>
    <property type="gene ID" value="PSAMB.scaffold3408size18390.g21341"/>
</dbReference>
<organism evidence="2 3">
    <name type="scientific">Plectus sambesii</name>
    <dbReference type="NCBI Taxonomy" id="2011161"/>
    <lineage>
        <taxon>Eukaryota</taxon>
        <taxon>Metazoa</taxon>
        <taxon>Ecdysozoa</taxon>
        <taxon>Nematoda</taxon>
        <taxon>Chromadorea</taxon>
        <taxon>Plectida</taxon>
        <taxon>Plectina</taxon>
        <taxon>Plectoidea</taxon>
        <taxon>Plectidae</taxon>
        <taxon>Plectus</taxon>
    </lineage>
</organism>
<evidence type="ECO:0000256" key="1">
    <source>
        <dbReference type="SAM" id="SignalP"/>
    </source>
</evidence>
<dbReference type="Proteomes" id="UP000887566">
    <property type="component" value="Unplaced"/>
</dbReference>
<dbReference type="Gene3D" id="2.10.25.10">
    <property type="entry name" value="Laminin"/>
    <property type="match status" value="1"/>
</dbReference>
<proteinExistence type="predicted"/>
<reference evidence="3" key="1">
    <citation type="submission" date="2022-11" db="UniProtKB">
        <authorList>
            <consortium name="WormBaseParasite"/>
        </authorList>
    </citation>
    <scope>IDENTIFICATION</scope>
</reference>
<feature type="signal peptide" evidence="1">
    <location>
        <begin position="1"/>
        <end position="20"/>
    </location>
</feature>
<keyword evidence="1" id="KW-0732">Signal</keyword>
<feature type="chain" id="PRO_5037343575" evidence="1">
    <location>
        <begin position="21"/>
        <end position="148"/>
    </location>
</feature>
<evidence type="ECO:0000313" key="3">
    <source>
        <dbReference type="WBParaSite" id="PSAMB.scaffold3408size18390.g21341.t1"/>
    </source>
</evidence>
<sequence>MRVCFTLFLSTVLLIQFCYCVSFEEDVESERKPDLVPHIVGQPGIGCSQYEEWKPCGACDRACGQSPVICPKKCRKGACGCIKDYRRAFPGGPCRHFLQCSDILNPGQPLKCSRYVPCPYGRYCTNAGFCQKYWIWTEPLDAPDFGDD</sequence>